<keyword evidence="6 9" id="KW-0520">NAD</keyword>
<dbReference type="InterPro" id="IPR029009">
    <property type="entry name" value="ASB_dom_sf"/>
</dbReference>
<dbReference type="Pfam" id="PF02826">
    <property type="entry name" value="2-Hacid_dh_C"/>
    <property type="match status" value="1"/>
</dbReference>
<keyword evidence="9" id="KW-0718">Serine biosynthesis</keyword>
<gene>
    <name evidence="11" type="ORF">H7313_07435</name>
</gene>
<dbReference type="PROSITE" id="PS00670">
    <property type="entry name" value="D_2_HYDROXYACID_DH_2"/>
    <property type="match status" value="1"/>
</dbReference>
<dbReference type="Gene3D" id="3.30.1330.90">
    <property type="entry name" value="D-3-phosphoglycerate dehydrogenase, domain 3"/>
    <property type="match status" value="1"/>
</dbReference>
<dbReference type="GO" id="GO:0006564">
    <property type="term" value="P:L-serine biosynthetic process"/>
    <property type="evidence" value="ECO:0007669"/>
    <property type="project" value="UniProtKB-UniRule"/>
</dbReference>
<evidence type="ECO:0000256" key="5">
    <source>
        <dbReference type="ARBA" id="ARBA00023002"/>
    </source>
</evidence>
<evidence type="ECO:0000259" key="10">
    <source>
        <dbReference type="PROSITE" id="PS51671"/>
    </source>
</evidence>
<dbReference type="PANTHER" id="PTHR42938">
    <property type="entry name" value="FORMATE DEHYDROGENASE 1"/>
    <property type="match status" value="1"/>
</dbReference>
<dbReference type="InterPro" id="IPR006140">
    <property type="entry name" value="D-isomer_DH_NAD-bd"/>
</dbReference>
<dbReference type="GO" id="GO:0004617">
    <property type="term" value="F:phosphoglycerate dehydrogenase activity"/>
    <property type="evidence" value="ECO:0007669"/>
    <property type="project" value="UniProtKB-UniRule"/>
</dbReference>
<dbReference type="Gene3D" id="3.40.50.720">
    <property type="entry name" value="NAD(P)-binding Rossmann-like Domain"/>
    <property type="match status" value="2"/>
</dbReference>
<dbReference type="InterPro" id="IPR006139">
    <property type="entry name" value="D-isomer_2_OHA_DH_cat_dom"/>
</dbReference>
<dbReference type="InterPro" id="IPR006236">
    <property type="entry name" value="PGDH"/>
</dbReference>
<dbReference type="Gene3D" id="3.30.70.260">
    <property type="match status" value="1"/>
</dbReference>
<comment type="catalytic activity">
    <reaction evidence="7">
        <text>(R)-2-hydroxyglutarate + NAD(+) = 2-oxoglutarate + NADH + H(+)</text>
        <dbReference type="Rhea" id="RHEA:49612"/>
        <dbReference type="ChEBI" id="CHEBI:15378"/>
        <dbReference type="ChEBI" id="CHEBI:15801"/>
        <dbReference type="ChEBI" id="CHEBI:16810"/>
        <dbReference type="ChEBI" id="CHEBI:57540"/>
        <dbReference type="ChEBI" id="CHEBI:57945"/>
        <dbReference type="EC" id="1.1.1.399"/>
    </reaction>
</comment>
<dbReference type="Pfam" id="PF19304">
    <property type="entry name" value="PGDH_inter"/>
    <property type="match status" value="1"/>
</dbReference>
<reference evidence="11 12" key="1">
    <citation type="submission" date="2020-08" db="EMBL/GenBank/DDBJ databases">
        <authorList>
            <person name="Liu C."/>
            <person name="Sun Q."/>
        </authorList>
    </citation>
    <scope>NUCLEOTIDE SEQUENCE [LARGE SCALE GENOMIC DNA]</scope>
    <source>
        <strain evidence="11 12">N22</strain>
    </source>
</reference>
<feature type="domain" description="ACT" evidence="10">
    <location>
        <begin position="453"/>
        <end position="526"/>
    </location>
</feature>
<dbReference type="CDD" id="cd12173">
    <property type="entry name" value="PGDH_4"/>
    <property type="match status" value="1"/>
</dbReference>
<dbReference type="SUPFAM" id="SSF51735">
    <property type="entry name" value="NAD(P)-binding Rossmann-fold domains"/>
    <property type="match status" value="1"/>
</dbReference>
<dbReference type="GO" id="GO:0051287">
    <property type="term" value="F:NAD binding"/>
    <property type="evidence" value="ECO:0007669"/>
    <property type="project" value="UniProtKB-UniRule"/>
</dbReference>
<evidence type="ECO:0000313" key="12">
    <source>
        <dbReference type="Proteomes" id="UP000587396"/>
    </source>
</evidence>
<dbReference type="AlphaFoldDB" id="A0A842JH25"/>
<evidence type="ECO:0000256" key="6">
    <source>
        <dbReference type="ARBA" id="ARBA00023027"/>
    </source>
</evidence>
<dbReference type="UniPathway" id="UPA00135">
    <property type="reaction ID" value="UER00196"/>
</dbReference>
<dbReference type="SUPFAM" id="SSF55021">
    <property type="entry name" value="ACT-like"/>
    <property type="match status" value="1"/>
</dbReference>
<dbReference type="FunFam" id="3.40.50.720:FF:000021">
    <property type="entry name" value="D-3-phosphoglycerate dehydrogenase"/>
    <property type="match status" value="1"/>
</dbReference>
<dbReference type="Proteomes" id="UP000587396">
    <property type="component" value="Unassembled WGS sequence"/>
</dbReference>
<dbReference type="PROSITE" id="PS51671">
    <property type="entry name" value="ACT"/>
    <property type="match status" value="1"/>
</dbReference>
<name>A0A842JH25_9ACTN</name>
<evidence type="ECO:0000256" key="9">
    <source>
        <dbReference type="RuleBase" id="RU363003"/>
    </source>
</evidence>
<comment type="caution">
    <text evidence="11">The sequence shown here is derived from an EMBL/GenBank/DDBJ whole genome shotgun (WGS) entry which is preliminary data.</text>
</comment>
<comment type="function">
    <text evidence="1">Catalyzes the reversible oxidation of 3-phospho-D-glycerate to 3-phosphonooxypyruvate, the first step of the phosphorylated L-serine biosynthesis pathway. Also catalyzes the reversible oxidation of 2-hydroxyglutarate to 2-oxoglutarate.</text>
</comment>
<sequence>MTKKVLVAEKLADAGVALLRDKGYEVDVKLDMSPDELVAEIPGYDALIVRSATKVTRDVIEAGKNLRIIGRAGVGVDNVDVEAATDSGVIVCNAPTSNIVSAAEHTMALMLACARNVAQANASMHAGKWERSKFTGVELFEKTLAIFGLGRIGGLVAERASAFGMKLVGYDPYCSPERAEQLGVTLYDDVDAIVPLADFITVHLPKTKQTIGMFGPEQYARMKDGVILVNAARGGIYNVDSLADFLAAGKIGAVGLDVYESEPCTESPLHEFDNAILTPHLGASTKEAQLRAGVQTAEYVAAGLAGSIVPTAVNMAPVPPEVMDAVGPYVPACQMMGSMLAQIHGEVPQYLKLTAAGALAAADPSILVAGTVKGLLSYQGRATVTPVNADAVAKRHGIKVETQARPDADGYASTVAVMADGTEVACTRGDAAQTARIVSLLGYKIDIAPGRQSLIFEYVDAPGRMGTIGTILGEAGINITTMQIGAKPEDQCALVYMNVEGAIDDAVLDRLRAEIPELKNLWYVKL</sequence>
<dbReference type="RefSeq" id="WP_185905051.1">
    <property type="nucleotide sequence ID" value="NZ_JAASIO010000011.1"/>
</dbReference>
<evidence type="ECO:0000313" key="11">
    <source>
        <dbReference type="EMBL" id="MBC2889178.1"/>
    </source>
</evidence>
<keyword evidence="5 9" id="KW-0560">Oxidoreductase</keyword>
<dbReference type="SUPFAM" id="SSF52283">
    <property type="entry name" value="Formate/glycerate dehydrogenase catalytic domain-like"/>
    <property type="match status" value="1"/>
</dbReference>
<accession>A0A842JH25</accession>
<dbReference type="EC" id="1.1.1.95" evidence="9"/>
<dbReference type="SUPFAM" id="SSF143548">
    <property type="entry name" value="Serine metabolism enzymes domain"/>
    <property type="match status" value="1"/>
</dbReference>
<evidence type="ECO:0000256" key="3">
    <source>
        <dbReference type="ARBA" id="ARBA00005854"/>
    </source>
</evidence>
<evidence type="ECO:0000256" key="2">
    <source>
        <dbReference type="ARBA" id="ARBA00005216"/>
    </source>
</evidence>
<comment type="pathway">
    <text evidence="2 9">Amino-acid biosynthesis; L-serine biosynthesis; L-serine from 3-phospho-D-glycerate: step 1/3.</text>
</comment>
<organism evidence="11 12">
    <name type="scientific">Gordonibacter massiliensis</name>
    <name type="common">ex Traore et al. 2017</name>
    <dbReference type="NCBI Taxonomy" id="1841863"/>
    <lineage>
        <taxon>Bacteria</taxon>
        <taxon>Bacillati</taxon>
        <taxon>Actinomycetota</taxon>
        <taxon>Coriobacteriia</taxon>
        <taxon>Eggerthellales</taxon>
        <taxon>Eggerthellaceae</taxon>
        <taxon>Gordonibacter</taxon>
    </lineage>
</organism>
<keyword evidence="12" id="KW-1185">Reference proteome</keyword>
<dbReference type="NCBIfam" id="TIGR01327">
    <property type="entry name" value="PGDH"/>
    <property type="match status" value="1"/>
</dbReference>
<dbReference type="InterPro" id="IPR029752">
    <property type="entry name" value="D-isomer_DH_CS1"/>
</dbReference>
<evidence type="ECO:0000256" key="7">
    <source>
        <dbReference type="ARBA" id="ARBA00048126"/>
    </source>
</evidence>
<dbReference type="Pfam" id="PF00389">
    <property type="entry name" value="2-Hacid_dh"/>
    <property type="match status" value="1"/>
</dbReference>
<dbReference type="PANTHER" id="PTHR42938:SF47">
    <property type="entry name" value="HYDROXYPYRUVATE REDUCTASE"/>
    <property type="match status" value="1"/>
</dbReference>
<evidence type="ECO:0000256" key="4">
    <source>
        <dbReference type="ARBA" id="ARBA00021582"/>
    </source>
</evidence>
<comment type="similarity">
    <text evidence="3 9">Belongs to the D-isomer specific 2-hydroxyacid dehydrogenase family.</text>
</comment>
<dbReference type="PROSITE" id="PS00065">
    <property type="entry name" value="D_2_HYDROXYACID_DH_1"/>
    <property type="match status" value="1"/>
</dbReference>
<protein>
    <recommendedName>
        <fullName evidence="4 9">D-3-phosphoglycerate dehydrogenase</fullName>
        <ecNumber evidence="9">1.1.1.95</ecNumber>
    </recommendedName>
</protein>
<comment type="catalytic activity">
    <reaction evidence="8 9">
        <text>(2R)-3-phosphoglycerate + NAD(+) = 3-phosphooxypyruvate + NADH + H(+)</text>
        <dbReference type="Rhea" id="RHEA:12641"/>
        <dbReference type="ChEBI" id="CHEBI:15378"/>
        <dbReference type="ChEBI" id="CHEBI:18110"/>
        <dbReference type="ChEBI" id="CHEBI:57540"/>
        <dbReference type="ChEBI" id="CHEBI:57945"/>
        <dbReference type="ChEBI" id="CHEBI:58272"/>
        <dbReference type="EC" id="1.1.1.95"/>
    </reaction>
</comment>
<keyword evidence="9" id="KW-0028">Amino-acid biosynthesis</keyword>
<evidence type="ECO:0000256" key="1">
    <source>
        <dbReference type="ARBA" id="ARBA00003800"/>
    </source>
</evidence>
<dbReference type="InterPro" id="IPR045626">
    <property type="entry name" value="PGDH_ASB_dom"/>
</dbReference>
<proteinExistence type="inferred from homology"/>
<dbReference type="InterPro" id="IPR029753">
    <property type="entry name" value="D-isomer_DH_CS"/>
</dbReference>
<evidence type="ECO:0000256" key="8">
    <source>
        <dbReference type="ARBA" id="ARBA00048731"/>
    </source>
</evidence>
<dbReference type="EMBL" id="JACMSE010000004">
    <property type="protein sequence ID" value="MBC2889178.1"/>
    <property type="molecule type" value="Genomic_DNA"/>
</dbReference>
<dbReference type="InterPro" id="IPR002912">
    <property type="entry name" value="ACT_dom"/>
</dbReference>
<dbReference type="InterPro" id="IPR045865">
    <property type="entry name" value="ACT-like_dom_sf"/>
</dbReference>
<dbReference type="InterPro" id="IPR036291">
    <property type="entry name" value="NAD(P)-bd_dom_sf"/>
</dbReference>